<gene>
    <name evidence="1" type="ORF">PIB30_107147</name>
</gene>
<reference evidence="1 2" key="1">
    <citation type="journal article" date="2023" name="Plants (Basel)">
        <title>Bridging the Gap: Combining Genomics and Transcriptomics Approaches to Understand Stylosanthes scabra, an Orphan Legume from the Brazilian Caatinga.</title>
        <authorList>
            <person name="Ferreira-Neto J.R.C."/>
            <person name="da Silva M.D."/>
            <person name="Binneck E."/>
            <person name="de Melo N.F."/>
            <person name="da Silva R.H."/>
            <person name="de Melo A.L.T.M."/>
            <person name="Pandolfi V."/>
            <person name="Bustamante F.O."/>
            <person name="Brasileiro-Vidal A.C."/>
            <person name="Benko-Iseppon A.M."/>
        </authorList>
    </citation>
    <scope>NUCLEOTIDE SEQUENCE [LARGE SCALE GENOMIC DNA]</scope>
    <source>
        <tissue evidence="1">Leaves</tissue>
    </source>
</reference>
<accession>A0ABU6VZN5</accession>
<keyword evidence="2" id="KW-1185">Reference proteome</keyword>
<feature type="non-terminal residue" evidence="1">
    <location>
        <position position="1"/>
    </location>
</feature>
<name>A0ABU6VZN5_9FABA</name>
<proteinExistence type="predicted"/>
<dbReference type="Proteomes" id="UP001341840">
    <property type="component" value="Unassembled WGS sequence"/>
</dbReference>
<evidence type="ECO:0000313" key="1">
    <source>
        <dbReference type="EMBL" id="MED6178392.1"/>
    </source>
</evidence>
<evidence type="ECO:0000313" key="2">
    <source>
        <dbReference type="Proteomes" id="UP001341840"/>
    </source>
</evidence>
<dbReference type="EMBL" id="JASCZI010155489">
    <property type="protein sequence ID" value="MED6178392.1"/>
    <property type="molecule type" value="Genomic_DNA"/>
</dbReference>
<sequence>FPQKLFIVVEILNSPPLEYPCYVTNKYVVINVVGLVVGGKFGRMDFGCWVGSIEGLDYSSNLDCWYWKKVGHRSYE</sequence>
<comment type="caution">
    <text evidence="1">The sequence shown here is derived from an EMBL/GenBank/DDBJ whole genome shotgun (WGS) entry which is preliminary data.</text>
</comment>
<protein>
    <submittedName>
        <fullName evidence="1">Uncharacterized protein</fullName>
    </submittedName>
</protein>
<organism evidence="1 2">
    <name type="scientific">Stylosanthes scabra</name>
    <dbReference type="NCBI Taxonomy" id="79078"/>
    <lineage>
        <taxon>Eukaryota</taxon>
        <taxon>Viridiplantae</taxon>
        <taxon>Streptophyta</taxon>
        <taxon>Embryophyta</taxon>
        <taxon>Tracheophyta</taxon>
        <taxon>Spermatophyta</taxon>
        <taxon>Magnoliopsida</taxon>
        <taxon>eudicotyledons</taxon>
        <taxon>Gunneridae</taxon>
        <taxon>Pentapetalae</taxon>
        <taxon>rosids</taxon>
        <taxon>fabids</taxon>
        <taxon>Fabales</taxon>
        <taxon>Fabaceae</taxon>
        <taxon>Papilionoideae</taxon>
        <taxon>50 kb inversion clade</taxon>
        <taxon>dalbergioids sensu lato</taxon>
        <taxon>Dalbergieae</taxon>
        <taxon>Pterocarpus clade</taxon>
        <taxon>Stylosanthes</taxon>
    </lineage>
</organism>